<reference evidence="1 2" key="1">
    <citation type="submission" date="2016-01" db="EMBL/GenBank/DDBJ databases">
        <title>Whole genome sequence and analysis of Micromonospora rosaria DSM 803, which can produce antibacterial substance rosamicin.</title>
        <authorList>
            <person name="Yang H."/>
            <person name="He X."/>
            <person name="Zhu D."/>
        </authorList>
    </citation>
    <scope>NUCLEOTIDE SEQUENCE [LARGE SCALE GENOMIC DNA]</scope>
    <source>
        <strain evidence="1 2">DSM 803</strain>
    </source>
</reference>
<dbReference type="OrthoDB" id="3399706at2"/>
<comment type="caution">
    <text evidence="1">The sequence shown here is derived from an EMBL/GenBank/DDBJ whole genome shotgun (WGS) entry which is preliminary data.</text>
</comment>
<keyword evidence="2" id="KW-1185">Reference proteome</keyword>
<accession>A0A136PJD4</accession>
<protein>
    <submittedName>
        <fullName evidence="1">Uncharacterized protein</fullName>
    </submittedName>
</protein>
<organism evidence="1 2">
    <name type="scientific">Micromonospora rosaria</name>
    <dbReference type="NCBI Taxonomy" id="47874"/>
    <lineage>
        <taxon>Bacteria</taxon>
        <taxon>Bacillati</taxon>
        <taxon>Actinomycetota</taxon>
        <taxon>Actinomycetes</taxon>
        <taxon>Micromonosporales</taxon>
        <taxon>Micromonosporaceae</taxon>
        <taxon>Micromonospora</taxon>
    </lineage>
</organism>
<sequence length="91" mass="9469">MEVWLTGTPPELAAAIDALTAAAYVVFCGDPHPLAGVDAGRHRVYLRLALTATARPAPGRPVDRGGQGAALIDLDTARARRAPAWKETPGA</sequence>
<gene>
    <name evidence="1" type="ORF">AWW66_29280</name>
</gene>
<proteinExistence type="predicted"/>
<evidence type="ECO:0000313" key="1">
    <source>
        <dbReference type="EMBL" id="KXK58525.1"/>
    </source>
</evidence>
<dbReference type="Proteomes" id="UP000070620">
    <property type="component" value="Unassembled WGS sequence"/>
</dbReference>
<name>A0A136PJD4_9ACTN</name>
<evidence type="ECO:0000313" key="2">
    <source>
        <dbReference type="Proteomes" id="UP000070620"/>
    </source>
</evidence>
<dbReference type="EMBL" id="LRQV01000182">
    <property type="protein sequence ID" value="KXK58525.1"/>
    <property type="molecule type" value="Genomic_DNA"/>
</dbReference>
<dbReference type="AlphaFoldDB" id="A0A136PJD4"/>